<protein>
    <submittedName>
        <fullName evidence="2">Uncharacterized protein</fullName>
    </submittedName>
</protein>
<organism evidence="2 3">
    <name type="scientific">Halogranum amylolyticum</name>
    <dbReference type="NCBI Taxonomy" id="660520"/>
    <lineage>
        <taxon>Archaea</taxon>
        <taxon>Methanobacteriati</taxon>
        <taxon>Methanobacteriota</taxon>
        <taxon>Stenosarchaea group</taxon>
        <taxon>Halobacteria</taxon>
        <taxon>Halobacteriales</taxon>
        <taxon>Haloferacaceae</taxon>
    </lineage>
</organism>
<sequence>MNLNLLRSGFRGVTTEMALSTVAWISMLLAILVLPGVATVALVKSLRSEERKLELLREQGRIDSYSPRALGELREWVQAHPNDPYATVARQRYNECVRTLREIDEPYYDWSPEEIDQLEVLDE</sequence>
<dbReference type="EMBL" id="FODV01000031">
    <property type="protein sequence ID" value="SEP27825.1"/>
    <property type="molecule type" value="Genomic_DNA"/>
</dbReference>
<gene>
    <name evidence="2" type="ORF">SAMN04487948_13129</name>
</gene>
<keyword evidence="3" id="KW-1185">Reference proteome</keyword>
<evidence type="ECO:0000313" key="3">
    <source>
        <dbReference type="Proteomes" id="UP000199126"/>
    </source>
</evidence>
<evidence type="ECO:0000256" key="1">
    <source>
        <dbReference type="SAM" id="Phobius"/>
    </source>
</evidence>
<reference evidence="3" key="1">
    <citation type="submission" date="2016-10" db="EMBL/GenBank/DDBJ databases">
        <authorList>
            <person name="Varghese N."/>
            <person name="Submissions S."/>
        </authorList>
    </citation>
    <scope>NUCLEOTIDE SEQUENCE [LARGE SCALE GENOMIC DNA]</scope>
    <source>
        <strain evidence="3">CGMCC 1.10121</strain>
    </source>
</reference>
<keyword evidence="1" id="KW-0812">Transmembrane</keyword>
<name>A0A1H8WJJ2_9EURY</name>
<dbReference type="AlphaFoldDB" id="A0A1H8WJJ2"/>
<accession>A0A1H8WJJ2</accession>
<keyword evidence="1" id="KW-1133">Transmembrane helix</keyword>
<proteinExistence type="predicted"/>
<dbReference type="InterPro" id="IPR058339">
    <property type="entry name" value="DUF8026"/>
</dbReference>
<keyword evidence="1" id="KW-0472">Membrane</keyword>
<evidence type="ECO:0000313" key="2">
    <source>
        <dbReference type="EMBL" id="SEP27825.1"/>
    </source>
</evidence>
<feature type="transmembrane region" description="Helical" evidence="1">
    <location>
        <begin position="22"/>
        <end position="43"/>
    </location>
</feature>
<dbReference type="Proteomes" id="UP000199126">
    <property type="component" value="Unassembled WGS sequence"/>
</dbReference>
<dbReference type="Pfam" id="PF26069">
    <property type="entry name" value="DUF8026"/>
    <property type="match status" value="1"/>
</dbReference>